<dbReference type="EMBL" id="SJSO01000015">
    <property type="protein sequence ID" value="TCD24734.1"/>
    <property type="molecule type" value="Genomic_DNA"/>
</dbReference>
<evidence type="ECO:0000256" key="1">
    <source>
        <dbReference type="ARBA" id="ARBA00022553"/>
    </source>
</evidence>
<dbReference type="InterPro" id="IPR058031">
    <property type="entry name" value="AAA_lid_NorR"/>
</dbReference>
<feature type="domain" description="Response regulatory" evidence="8">
    <location>
        <begin position="3"/>
        <end position="117"/>
    </location>
</feature>
<keyword evidence="4" id="KW-0805">Transcription regulation</keyword>
<accession>A0A4R0PTB3</accession>
<dbReference type="PANTHER" id="PTHR32071:SF17">
    <property type="entry name" value="TRANSCRIPTIONAL REGULATOR (NTRC FAMILY)"/>
    <property type="match status" value="1"/>
</dbReference>
<dbReference type="PROSITE" id="PS50110">
    <property type="entry name" value="RESPONSE_REGULATORY"/>
    <property type="match status" value="1"/>
</dbReference>
<dbReference type="CDD" id="cd00009">
    <property type="entry name" value="AAA"/>
    <property type="match status" value="1"/>
</dbReference>
<evidence type="ECO:0000256" key="5">
    <source>
        <dbReference type="ARBA" id="ARBA00023163"/>
    </source>
</evidence>
<dbReference type="Proteomes" id="UP000293925">
    <property type="component" value="Unassembled WGS sequence"/>
</dbReference>
<evidence type="ECO:0000313" key="9">
    <source>
        <dbReference type="EMBL" id="TCD24734.1"/>
    </source>
</evidence>
<dbReference type="Pfam" id="PF00072">
    <property type="entry name" value="Response_reg"/>
    <property type="match status" value="1"/>
</dbReference>
<evidence type="ECO:0000256" key="3">
    <source>
        <dbReference type="ARBA" id="ARBA00022840"/>
    </source>
</evidence>
<dbReference type="InterPro" id="IPR011006">
    <property type="entry name" value="CheY-like_superfamily"/>
</dbReference>
<dbReference type="InterPro" id="IPR025943">
    <property type="entry name" value="Sigma_54_int_dom_ATP-bd_2"/>
</dbReference>
<dbReference type="FunFam" id="3.40.50.300:FF:000006">
    <property type="entry name" value="DNA-binding transcriptional regulator NtrC"/>
    <property type="match status" value="1"/>
</dbReference>
<dbReference type="PROSITE" id="PS00676">
    <property type="entry name" value="SIGMA54_INTERACT_2"/>
    <property type="match status" value="1"/>
</dbReference>
<keyword evidence="1 6" id="KW-0597">Phosphoprotein</keyword>
<name>A0A4R0PTB3_9SPHI</name>
<evidence type="ECO:0000256" key="2">
    <source>
        <dbReference type="ARBA" id="ARBA00022741"/>
    </source>
</evidence>
<dbReference type="SUPFAM" id="SSF52172">
    <property type="entry name" value="CheY-like"/>
    <property type="match status" value="1"/>
</dbReference>
<dbReference type="InterPro" id="IPR002197">
    <property type="entry name" value="HTH_Fis"/>
</dbReference>
<evidence type="ECO:0000256" key="4">
    <source>
        <dbReference type="ARBA" id="ARBA00023015"/>
    </source>
</evidence>
<evidence type="ECO:0000313" key="10">
    <source>
        <dbReference type="Proteomes" id="UP000293925"/>
    </source>
</evidence>
<dbReference type="Pfam" id="PF00158">
    <property type="entry name" value="Sigma54_activat"/>
    <property type="match status" value="1"/>
</dbReference>
<dbReference type="PANTHER" id="PTHR32071">
    <property type="entry name" value="TRANSCRIPTIONAL REGULATORY PROTEIN"/>
    <property type="match status" value="1"/>
</dbReference>
<dbReference type="InterPro" id="IPR027417">
    <property type="entry name" value="P-loop_NTPase"/>
</dbReference>
<dbReference type="Pfam" id="PF02954">
    <property type="entry name" value="HTH_8"/>
    <property type="match status" value="1"/>
</dbReference>
<dbReference type="PROSITE" id="PS50045">
    <property type="entry name" value="SIGMA54_INTERACT_4"/>
    <property type="match status" value="1"/>
</dbReference>
<comment type="caution">
    <text evidence="9">The sequence shown here is derived from an EMBL/GenBank/DDBJ whole genome shotgun (WGS) entry which is preliminary data.</text>
</comment>
<dbReference type="InterPro" id="IPR001789">
    <property type="entry name" value="Sig_transdc_resp-reg_receiver"/>
</dbReference>
<dbReference type="SMART" id="SM00382">
    <property type="entry name" value="AAA"/>
    <property type="match status" value="1"/>
</dbReference>
<dbReference type="Gene3D" id="1.10.10.60">
    <property type="entry name" value="Homeodomain-like"/>
    <property type="match status" value="1"/>
</dbReference>
<keyword evidence="2" id="KW-0547">Nucleotide-binding</keyword>
<dbReference type="GO" id="GO:0043565">
    <property type="term" value="F:sequence-specific DNA binding"/>
    <property type="evidence" value="ECO:0007669"/>
    <property type="project" value="InterPro"/>
</dbReference>
<proteinExistence type="predicted"/>
<dbReference type="RefSeq" id="WP_131532103.1">
    <property type="nucleotide sequence ID" value="NZ_SJSO01000015.1"/>
</dbReference>
<organism evidence="9 10">
    <name type="scientific">Pedobacter psychrodurus</name>
    <dbReference type="NCBI Taxonomy" id="2530456"/>
    <lineage>
        <taxon>Bacteria</taxon>
        <taxon>Pseudomonadati</taxon>
        <taxon>Bacteroidota</taxon>
        <taxon>Sphingobacteriia</taxon>
        <taxon>Sphingobacteriales</taxon>
        <taxon>Sphingobacteriaceae</taxon>
        <taxon>Pedobacter</taxon>
    </lineage>
</organism>
<keyword evidence="10" id="KW-1185">Reference proteome</keyword>
<dbReference type="AlphaFoldDB" id="A0A4R0PTB3"/>
<dbReference type="InterPro" id="IPR009057">
    <property type="entry name" value="Homeodomain-like_sf"/>
</dbReference>
<gene>
    <name evidence="9" type="ORF">EZ456_16745</name>
</gene>
<evidence type="ECO:0000259" key="7">
    <source>
        <dbReference type="PROSITE" id="PS50045"/>
    </source>
</evidence>
<dbReference type="Gene3D" id="3.40.50.2300">
    <property type="match status" value="1"/>
</dbReference>
<sequence>MAKLLIIDDERAIRSTLREILEYENYDVEDIDNGIDGLEMIKKGNFDLVLCDIKMNKMDGIEVLEQAQIIKPDLPFIMISGHGTVETAIEASKKGAFDFISKPPDLNRLLITVRNGLDRGNLVTETKVLKRKASKTREILGESESISKIKETIERVAPTEARVLITGANGSGKELVARWLHEKSNRADSPLIEVNCAAIPSELIESELFGHEKGSFTSAVKQRIGKFELANGGTLFLDEIGDMSLSAQAKVLRALQEHKISRVGGEKEIEVNVRVLAATNKDLLKEIEDGNFRMDLYHRLNVINIHVPHLTERTDDIPVIAQNFLENICSDYGMPVKKINDGGMSALKALPWTGNVRELHNMIERLIILSDKVITENDVRAFANPGGGTNIGAATSAQIAGAGGSSLASSFDSFNNFQDYKDHAEREFIKFKLEKNNWNVSKTADEIDIQRSHLYSKIEKFGLKRAE</sequence>
<feature type="modified residue" description="4-aspartylphosphate" evidence="6">
    <location>
        <position position="52"/>
    </location>
</feature>
<dbReference type="GO" id="GO:0005524">
    <property type="term" value="F:ATP binding"/>
    <property type="evidence" value="ECO:0007669"/>
    <property type="project" value="UniProtKB-KW"/>
</dbReference>
<reference evidence="9 10" key="1">
    <citation type="submission" date="2019-02" db="EMBL/GenBank/DDBJ databases">
        <title>Pedobacter sp. RP-3-21 sp. nov., isolated from Arctic soil.</title>
        <authorList>
            <person name="Dahal R.H."/>
        </authorList>
    </citation>
    <scope>NUCLEOTIDE SEQUENCE [LARGE SCALE GENOMIC DNA]</scope>
    <source>
        <strain evidence="9 10">RP-3-21</strain>
    </source>
</reference>
<dbReference type="GO" id="GO:0006355">
    <property type="term" value="P:regulation of DNA-templated transcription"/>
    <property type="evidence" value="ECO:0007669"/>
    <property type="project" value="InterPro"/>
</dbReference>
<protein>
    <submittedName>
        <fullName evidence="9">Sigma-54-dependent Fis family transcriptional regulator</fullName>
    </submittedName>
</protein>
<evidence type="ECO:0000256" key="6">
    <source>
        <dbReference type="PROSITE-ProRule" id="PRU00169"/>
    </source>
</evidence>
<dbReference type="GO" id="GO:0000160">
    <property type="term" value="P:phosphorelay signal transduction system"/>
    <property type="evidence" value="ECO:0007669"/>
    <property type="project" value="InterPro"/>
</dbReference>
<dbReference type="SMART" id="SM00448">
    <property type="entry name" value="REC"/>
    <property type="match status" value="1"/>
</dbReference>
<feature type="domain" description="Sigma-54 factor interaction" evidence="7">
    <location>
        <begin position="139"/>
        <end position="368"/>
    </location>
</feature>
<dbReference type="OrthoDB" id="9767722at2"/>
<dbReference type="SUPFAM" id="SSF46689">
    <property type="entry name" value="Homeodomain-like"/>
    <property type="match status" value="1"/>
</dbReference>
<dbReference type="Gene3D" id="3.40.50.300">
    <property type="entry name" value="P-loop containing nucleotide triphosphate hydrolases"/>
    <property type="match status" value="1"/>
</dbReference>
<keyword evidence="5" id="KW-0804">Transcription</keyword>
<dbReference type="InterPro" id="IPR003593">
    <property type="entry name" value="AAA+_ATPase"/>
</dbReference>
<dbReference type="Pfam" id="PF25601">
    <property type="entry name" value="AAA_lid_14"/>
    <property type="match status" value="1"/>
</dbReference>
<keyword evidence="3" id="KW-0067">ATP-binding</keyword>
<evidence type="ECO:0000259" key="8">
    <source>
        <dbReference type="PROSITE" id="PS50110"/>
    </source>
</evidence>
<dbReference type="SUPFAM" id="SSF52540">
    <property type="entry name" value="P-loop containing nucleoside triphosphate hydrolases"/>
    <property type="match status" value="1"/>
</dbReference>
<dbReference type="InterPro" id="IPR002078">
    <property type="entry name" value="Sigma_54_int"/>
</dbReference>
<dbReference type="Gene3D" id="1.10.8.60">
    <property type="match status" value="1"/>
</dbReference>